<dbReference type="Proteomes" id="UP000263595">
    <property type="component" value="Unassembled WGS sequence"/>
</dbReference>
<name>A0A383S281_9PSED</name>
<protein>
    <submittedName>
        <fullName evidence="1">Uncharacterized protein</fullName>
    </submittedName>
</protein>
<sequence length="36" mass="4357">MKRLLDTLSRVWKIVRILAVLKAARDFMRDHFDDAR</sequence>
<organism evidence="1 2">
    <name type="scientific">Pseudomonas reidholzensis</name>
    <dbReference type="NCBI Taxonomy" id="1785162"/>
    <lineage>
        <taxon>Bacteria</taxon>
        <taxon>Pseudomonadati</taxon>
        <taxon>Pseudomonadota</taxon>
        <taxon>Gammaproteobacteria</taxon>
        <taxon>Pseudomonadales</taxon>
        <taxon>Pseudomonadaceae</taxon>
        <taxon>Pseudomonas</taxon>
    </lineage>
</organism>
<proteinExistence type="predicted"/>
<evidence type="ECO:0000313" key="1">
    <source>
        <dbReference type="EMBL" id="SYX92984.1"/>
    </source>
</evidence>
<keyword evidence="2" id="KW-1185">Reference proteome</keyword>
<dbReference type="AlphaFoldDB" id="A0A383S281"/>
<evidence type="ECO:0000313" key="2">
    <source>
        <dbReference type="Proteomes" id="UP000263595"/>
    </source>
</evidence>
<dbReference type="EMBL" id="UNOZ01000039">
    <property type="protein sequence ID" value="SYX92984.1"/>
    <property type="molecule type" value="Genomic_DNA"/>
</dbReference>
<accession>A0A383S281</accession>
<gene>
    <name evidence="1" type="ORF">CCOS865_05278</name>
</gene>
<reference evidence="2" key="1">
    <citation type="submission" date="2018-08" db="EMBL/GenBank/DDBJ databases">
        <authorList>
            <person name="Blom J."/>
        </authorList>
    </citation>
    <scope>NUCLEOTIDE SEQUENCE [LARGE SCALE GENOMIC DNA]</scope>
    <source>
        <strain evidence="2">CCOS 865</strain>
    </source>
</reference>